<dbReference type="PROSITE" id="PS50021">
    <property type="entry name" value="CH"/>
    <property type="match status" value="1"/>
</dbReference>
<evidence type="ECO:0000256" key="5">
    <source>
        <dbReference type="SAM" id="MobiDB-lite"/>
    </source>
</evidence>
<keyword evidence="3" id="KW-0677">Repeat</keyword>
<dbReference type="GO" id="GO:0000278">
    <property type="term" value="P:mitotic cell cycle"/>
    <property type="evidence" value="ECO:0007669"/>
    <property type="project" value="TreeGrafter"/>
</dbReference>
<feature type="compositionally biased region" description="Polar residues" evidence="5">
    <location>
        <begin position="85"/>
        <end position="107"/>
    </location>
</feature>
<dbReference type="Proteomes" id="UP000490939">
    <property type="component" value="Unassembled WGS sequence"/>
</dbReference>
<dbReference type="CDD" id="cd21223">
    <property type="entry name" value="CH_ASPM_rpt1"/>
    <property type="match status" value="1"/>
</dbReference>
<organism evidence="7 9">
    <name type="scientific">Venturia inaequalis</name>
    <name type="common">Apple scab fungus</name>
    <dbReference type="NCBI Taxonomy" id="5025"/>
    <lineage>
        <taxon>Eukaryota</taxon>
        <taxon>Fungi</taxon>
        <taxon>Dikarya</taxon>
        <taxon>Ascomycota</taxon>
        <taxon>Pezizomycotina</taxon>
        <taxon>Dothideomycetes</taxon>
        <taxon>Pleosporomycetidae</taxon>
        <taxon>Venturiales</taxon>
        <taxon>Venturiaceae</taxon>
        <taxon>Venturia</taxon>
    </lineage>
</organism>
<gene>
    <name evidence="8" type="ORF">EG327_005061</name>
    <name evidence="7" type="ORF">EG328_002017</name>
</gene>
<sequence>MNRNTAGTPCPPFAPAFLGQPYPQHYPNPYTHPYALSPMYEDTADIQYTTELQAQQLRKAAPRRRVSLAPSARQSIAIHEDATSMAGSNVESAEGSSIRSLHQSSSKRQSRLGVQPRRRRVSSILSDKLASASEISAITSKTGSESGKAKPSLLKKEARRRTIYIPEDTTVFTIHPGASMAESKEDRRRRERTPDVGFDLVTLSEEDEHTPLRPSMRQISTQNQKKTSSRKSLAVAPKRAALQQARRPAQSVSFEEDIPGAPTGKENLSPDEFQVKSKSTKRPLGDLAKTRLNMAGMRNATPDKKSAPSHPKIMRLEEFKSPKKRTGSDSILAYSPEPTRARTSKYESKASMKASAVVKNTGESLFARARTLPPLDETTRIMPQARSMQAPPPKVPFLLQKAQQQSTKYQVLSEDLVHPELYEDHWLDYQEIALSQLVNSIFEPHGTYKEPADQAGLRKQLLNLYHDPQVPILHKRLQASLLYGALKIPKDMLAKASRIKDDVGLKKKFLSLFSETYDLTVLQAAAEVIIGREMSMPKPRRSGNMVTSNVNTRSSTSSTDGNRLSTGSSAADDSERKARSARRAVERFLDTFLVKHDDAVRSKGMIANIARSSAQAADDFGSQAWAWRRTVLRSLMLILLLDQAKSKDLIKDCLFQSSSPYKSSIALLTAMGGLLLPSLGDIARPLSHLNYTLETTQYPLQEFQYQITNLATNLRDGVMLTRLVELILFNRSANGSASPYDSPDQNQSMTISMPTGEILTSSWSEDPAEAWILSQHLKFPCAGRAQKIYNVQIALSALTALGSTASKASCDITANDVVDGHREKTLSLLWAVVGHCGLSSLVNWQQLKREIHHFRVKARRGNDITTGFLEHVTPMSPEHNLNLKSCSKLLLTWAQSITALQGLSVTNLTSSFADPRVLECIVDAYLPYFPQSANAKPTTLPGKLRALGCSPSFTTLFTPNAGTPVPSQSLTLTTLTYLSSRLLPLSLTHRAACTLQRVFRQYRIRKNITKRVQLALLAHHCAKVVRARERVVGAAIVLQRAWRNVLSRRIDALLDDVTGFQAMARGWAVREKRRNGGRVKARRRGVW</sequence>
<keyword evidence="10" id="KW-1185">Reference proteome</keyword>
<dbReference type="GO" id="GO:0005516">
    <property type="term" value="F:calmodulin binding"/>
    <property type="evidence" value="ECO:0007669"/>
    <property type="project" value="UniProtKB-KW"/>
</dbReference>
<dbReference type="InterPro" id="IPR000048">
    <property type="entry name" value="IQ_motif_EF-hand-BS"/>
</dbReference>
<feature type="region of interest" description="Disordered" evidence="5">
    <location>
        <begin position="77"/>
        <end position="126"/>
    </location>
</feature>
<feature type="domain" description="Calponin-homology (CH)" evidence="6">
    <location>
        <begin position="679"/>
        <end position="837"/>
    </location>
</feature>
<feature type="region of interest" description="Disordered" evidence="5">
    <location>
        <begin position="536"/>
        <end position="577"/>
    </location>
</feature>
<evidence type="ECO:0000313" key="8">
    <source>
        <dbReference type="EMBL" id="KAE9984300.1"/>
    </source>
</evidence>
<feature type="compositionally biased region" description="Basic and acidic residues" evidence="5">
    <location>
        <begin position="182"/>
        <end position="194"/>
    </location>
</feature>
<dbReference type="Pfam" id="PF00612">
    <property type="entry name" value="IQ"/>
    <property type="match status" value="2"/>
</dbReference>
<evidence type="ECO:0000256" key="4">
    <source>
        <dbReference type="ARBA" id="ARBA00022860"/>
    </source>
</evidence>
<dbReference type="Proteomes" id="UP000447873">
    <property type="component" value="Unassembled WGS sequence"/>
</dbReference>
<dbReference type="GO" id="GO:0051295">
    <property type="term" value="P:establishment of meiotic spindle localization"/>
    <property type="evidence" value="ECO:0007669"/>
    <property type="project" value="TreeGrafter"/>
</dbReference>
<evidence type="ECO:0000256" key="2">
    <source>
        <dbReference type="ARBA" id="ARBA00022490"/>
    </source>
</evidence>
<protein>
    <recommendedName>
        <fullName evidence="6">Calponin-homology (CH) domain-containing protein</fullName>
    </recommendedName>
</protein>
<dbReference type="EMBL" id="WNWS01000152">
    <property type="protein sequence ID" value="KAE9977510.1"/>
    <property type="molecule type" value="Genomic_DNA"/>
</dbReference>
<feature type="compositionally biased region" description="Polar residues" evidence="5">
    <location>
        <begin position="560"/>
        <end position="571"/>
    </location>
</feature>
<comment type="caution">
    <text evidence="7">The sequence shown here is derived from an EMBL/GenBank/DDBJ whole genome shotgun (WGS) entry which is preliminary data.</text>
</comment>
<reference evidence="7 9" key="1">
    <citation type="submission" date="2018-12" db="EMBL/GenBank/DDBJ databases">
        <title>Venturia inaequalis Genome Resource.</title>
        <authorList>
            <person name="Lichtner F.J."/>
        </authorList>
    </citation>
    <scope>NUCLEOTIDE SEQUENCE [LARGE SCALE GENOMIC DNA]</scope>
    <source>
        <strain evidence="7 9">120213</strain>
        <strain evidence="8 10">DMI_063113</strain>
    </source>
</reference>
<dbReference type="EMBL" id="WNWR01000297">
    <property type="protein sequence ID" value="KAE9984300.1"/>
    <property type="molecule type" value="Genomic_DNA"/>
</dbReference>
<dbReference type="GO" id="GO:0000922">
    <property type="term" value="C:spindle pole"/>
    <property type="evidence" value="ECO:0007669"/>
    <property type="project" value="TreeGrafter"/>
</dbReference>
<dbReference type="InterPro" id="IPR001715">
    <property type="entry name" value="CH_dom"/>
</dbReference>
<feature type="compositionally biased region" description="Low complexity" evidence="5">
    <location>
        <begin position="546"/>
        <end position="559"/>
    </location>
</feature>
<dbReference type="InterPro" id="IPR051185">
    <property type="entry name" value="ASPM"/>
</dbReference>
<accession>A0A8H3UW96</accession>
<evidence type="ECO:0000313" key="7">
    <source>
        <dbReference type="EMBL" id="KAE9977510.1"/>
    </source>
</evidence>
<dbReference type="PANTHER" id="PTHR22706">
    <property type="entry name" value="ASSEMBLY FACTOR FOR SPINDLE MICROTUBULES"/>
    <property type="match status" value="1"/>
</dbReference>
<keyword evidence="2" id="KW-0963">Cytoplasm</keyword>
<dbReference type="PANTHER" id="PTHR22706:SF1">
    <property type="entry name" value="ASSEMBLY FACTOR FOR SPINDLE MICROTUBULES"/>
    <property type="match status" value="1"/>
</dbReference>
<evidence type="ECO:0000256" key="1">
    <source>
        <dbReference type="ARBA" id="ARBA00004496"/>
    </source>
</evidence>
<evidence type="ECO:0000313" key="10">
    <source>
        <dbReference type="Proteomes" id="UP000490939"/>
    </source>
</evidence>
<keyword evidence="4" id="KW-0112">Calmodulin-binding</keyword>
<dbReference type="InterPro" id="IPR036872">
    <property type="entry name" value="CH_dom_sf"/>
</dbReference>
<evidence type="ECO:0000313" key="9">
    <source>
        <dbReference type="Proteomes" id="UP000447873"/>
    </source>
</evidence>
<feature type="compositionally biased region" description="Polar residues" evidence="5">
    <location>
        <begin position="217"/>
        <end position="226"/>
    </location>
</feature>
<evidence type="ECO:0000256" key="3">
    <source>
        <dbReference type="ARBA" id="ARBA00022737"/>
    </source>
</evidence>
<dbReference type="GO" id="GO:0007051">
    <property type="term" value="P:spindle organization"/>
    <property type="evidence" value="ECO:0007669"/>
    <property type="project" value="TreeGrafter"/>
</dbReference>
<feature type="compositionally biased region" description="Low complexity" evidence="5">
    <location>
        <begin position="236"/>
        <end position="250"/>
    </location>
</feature>
<dbReference type="PROSITE" id="PS50096">
    <property type="entry name" value="IQ"/>
    <property type="match status" value="1"/>
</dbReference>
<dbReference type="SUPFAM" id="SSF47576">
    <property type="entry name" value="Calponin-homology domain, CH-domain"/>
    <property type="match status" value="1"/>
</dbReference>
<name>A0A8H3UW96_VENIN</name>
<comment type="subcellular location">
    <subcellularLocation>
        <location evidence="1">Cytoplasm</location>
    </subcellularLocation>
</comment>
<proteinExistence type="predicted"/>
<dbReference type="AlphaFoldDB" id="A0A8H3UW96"/>
<feature type="region of interest" description="Disordered" evidence="5">
    <location>
        <begin position="321"/>
        <end position="347"/>
    </location>
</feature>
<evidence type="ECO:0000259" key="6">
    <source>
        <dbReference type="PROSITE" id="PS50021"/>
    </source>
</evidence>
<dbReference type="GO" id="GO:0005737">
    <property type="term" value="C:cytoplasm"/>
    <property type="evidence" value="ECO:0007669"/>
    <property type="project" value="UniProtKB-SubCell"/>
</dbReference>
<dbReference type="Gene3D" id="1.10.418.10">
    <property type="entry name" value="Calponin-like domain"/>
    <property type="match status" value="2"/>
</dbReference>
<feature type="region of interest" description="Disordered" evidence="5">
    <location>
        <begin position="175"/>
        <end position="280"/>
    </location>
</feature>